<evidence type="ECO:0000256" key="3">
    <source>
        <dbReference type="SAM" id="MobiDB-lite"/>
    </source>
</evidence>
<name>A0A212C1X9_CEREH</name>
<dbReference type="GO" id="GO:0098964">
    <property type="term" value="P:anterograde dendritic transport of messenger ribonucleoprotein complex"/>
    <property type="evidence" value="ECO:0007669"/>
    <property type="project" value="TreeGrafter"/>
</dbReference>
<reference evidence="5 6" key="1">
    <citation type="journal article" date="2018" name="Mol. Genet. Genomics">
        <title>The red deer Cervus elaphus genome CerEla1.0: sequencing, annotating, genes, and chromosomes.</title>
        <authorList>
            <person name="Bana N.A."/>
            <person name="Nyiri A."/>
            <person name="Nagy J."/>
            <person name="Frank K."/>
            <person name="Nagy T."/>
            <person name="Steger V."/>
            <person name="Schiller M."/>
            <person name="Lakatos P."/>
            <person name="Sugar L."/>
            <person name="Horn P."/>
            <person name="Barta E."/>
            <person name="Orosz L."/>
        </authorList>
    </citation>
    <scope>NUCLEOTIDE SEQUENCE [LARGE SCALE GENOMIC DNA]</scope>
    <source>
        <strain evidence="5">Hungarian</strain>
    </source>
</reference>
<dbReference type="AlphaFoldDB" id="A0A212C1X9"/>
<accession>A0A212C1X9</accession>
<feature type="region of interest" description="Disordered" evidence="3">
    <location>
        <begin position="1"/>
        <end position="79"/>
    </location>
</feature>
<evidence type="ECO:0000256" key="2">
    <source>
        <dbReference type="ARBA" id="ARBA00022884"/>
    </source>
</evidence>
<dbReference type="Proteomes" id="UP000242450">
    <property type="component" value="Chromosome 33"/>
</dbReference>
<evidence type="ECO:0000256" key="1">
    <source>
        <dbReference type="ARBA" id="ARBA00022737"/>
    </source>
</evidence>
<organism evidence="5 6">
    <name type="scientific">Cervus elaphus hippelaphus</name>
    <name type="common">European red deer</name>
    <dbReference type="NCBI Taxonomy" id="46360"/>
    <lineage>
        <taxon>Eukaryota</taxon>
        <taxon>Metazoa</taxon>
        <taxon>Chordata</taxon>
        <taxon>Craniata</taxon>
        <taxon>Vertebrata</taxon>
        <taxon>Euteleostomi</taxon>
        <taxon>Mammalia</taxon>
        <taxon>Eutheria</taxon>
        <taxon>Laurasiatheria</taxon>
        <taxon>Artiodactyla</taxon>
        <taxon>Ruminantia</taxon>
        <taxon>Pecora</taxon>
        <taxon>Cervidae</taxon>
        <taxon>Cervinae</taxon>
        <taxon>Cervus</taxon>
    </lineage>
</organism>
<dbReference type="Gene3D" id="3.30.160.20">
    <property type="match status" value="1"/>
</dbReference>
<keyword evidence="2" id="KW-0694">RNA-binding</keyword>
<keyword evidence="6" id="KW-1185">Reference proteome</keyword>
<evidence type="ECO:0000313" key="5">
    <source>
        <dbReference type="EMBL" id="OWK00005.1"/>
    </source>
</evidence>
<dbReference type="GO" id="GO:0008298">
    <property type="term" value="P:intracellular mRNA localization"/>
    <property type="evidence" value="ECO:0007669"/>
    <property type="project" value="TreeGrafter"/>
</dbReference>
<sequence>MQVKVGKRATEGSGTNEKVAKCSADKNMLEIPGFKKSRRLSPPNQPSNQRGTPTKKAGDGRTVTFYEPASGDENGTSNKEEFRMPYLSHQQLPAGILPTVLQVAQAVGVSQGHHTKGFTRVALSPAKAHGHVRHVPLTIPSEQLDYPSRAQGFQVEYKDFPQNKTKFVSLINCSSQLPLISHGIGKNVDFCHDMAALNILKLLSELDQQNTESQEQEMGQCLCVG</sequence>
<proteinExistence type="predicted"/>
<dbReference type="GO" id="GO:0032839">
    <property type="term" value="C:dendrite cytoplasm"/>
    <property type="evidence" value="ECO:0007669"/>
    <property type="project" value="GOC"/>
</dbReference>
<dbReference type="GO" id="GO:0010494">
    <property type="term" value="C:cytoplasmic stress granule"/>
    <property type="evidence" value="ECO:0007669"/>
    <property type="project" value="TreeGrafter"/>
</dbReference>
<dbReference type="PANTHER" id="PTHR46054">
    <property type="entry name" value="MATERNAL EFFECT PROTEIN STAUFEN"/>
    <property type="match status" value="1"/>
</dbReference>
<dbReference type="InterPro" id="IPR032478">
    <property type="entry name" value="Staufen_C"/>
</dbReference>
<keyword evidence="1" id="KW-0677">Repeat</keyword>
<evidence type="ECO:0000259" key="4">
    <source>
        <dbReference type="Pfam" id="PF16482"/>
    </source>
</evidence>
<dbReference type="GO" id="GO:0007281">
    <property type="term" value="P:germ cell development"/>
    <property type="evidence" value="ECO:0007669"/>
    <property type="project" value="TreeGrafter"/>
</dbReference>
<protein>
    <recommendedName>
        <fullName evidence="4">Staufen C-terminal domain-containing protein</fullName>
    </recommendedName>
</protein>
<comment type="caution">
    <text evidence="5">The sequence shown here is derived from an EMBL/GenBank/DDBJ whole genome shotgun (WGS) entry which is preliminary data.</text>
</comment>
<dbReference type="EMBL" id="MKHE01000033">
    <property type="protein sequence ID" value="OWK00005.1"/>
    <property type="molecule type" value="Genomic_DNA"/>
</dbReference>
<gene>
    <name evidence="5" type="ORF">Celaphus_00015779</name>
</gene>
<dbReference type="PANTHER" id="PTHR46054:SF2">
    <property type="entry name" value="DOUBLE-STRANDED RNA-BINDING PROTEIN STAUFEN HOMOLOG 1"/>
    <property type="match status" value="1"/>
</dbReference>
<dbReference type="GO" id="GO:0003725">
    <property type="term" value="F:double-stranded RNA binding"/>
    <property type="evidence" value="ECO:0007669"/>
    <property type="project" value="TreeGrafter"/>
</dbReference>
<dbReference type="GO" id="GO:0003729">
    <property type="term" value="F:mRNA binding"/>
    <property type="evidence" value="ECO:0007669"/>
    <property type="project" value="TreeGrafter"/>
</dbReference>
<feature type="domain" description="Staufen C-terminal" evidence="4">
    <location>
        <begin position="126"/>
        <end position="207"/>
    </location>
</feature>
<dbReference type="InterPro" id="IPR051740">
    <property type="entry name" value="DRBM-containing_protein"/>
</dbReference>
<dbReference type="Pfam" id="PF16482">
    <property type="entry name" value="Staufen_C"/>
    <property type="match status" value="1"/>
</dbReference>
<dbReference type="GO" id="GO:0035418">
    <property type="term" value="P:protein localization to synapse"/>
    <property type="evidence" value="ECO:0007669"/>
    <property type="project" value="TreeGrafter"/>
</dbReference>
<feature type="non-terminal residue" evidence="5">
    <location>
        <position position="225"/>
    </location>
</feature>
<dbReference type="GO" id="GO:0043025">
    <property type="term" value="C:neuronal cell body"/>
    <property type="evidence" value="ECO:0007669"/>
    <property type="project" value="TreeGrafter"/>
</dbReference>
<feature type="compositionally biased region" description="Basic and acidic residues" evidence="3">
    <location>
        <begin position="18"/>
        <end position="28"/>
    </location>
</feature>
<dbReference type="GO" id="GO:0005886">
    <property type="term" value="C:plasma membrane"/>
    <property type="evidence" value="ECO:0007669"/>
    <property type="project" value="TreeGrafter"/>
</dbReference>
<evidence type="ECO:0000313" key="6">
    <source>
        <dbReference type="Proteomes" id="UP000242450"/>
    </source>
</evidence>
<dbReference type="OrthoDB" id="10056847at2759"/>